<proteinExistence type="predicted"/>
<keyword evidence="3" id="KW-1185">Reference proteome</keyword>
<protein>
    <submittedName>
        <fullName evidence="2">UBA/THIF-type NAD/FAD binding protein</fullName>
    </submittedName>
</protein>
<sequence>MAAPRGFYERTLRYLREVADPEALKDKVVLVGGVGTIGSRLVRNLARFNFKKIIIIDIDYVGPENVGYQCYHTEEIGAPKVEALSKRFRRYHPWTEVQGVYLEVFTPSGLSSLSELKKFAELVRESDVVVTAFDTLPPRATALLLAVKYGKKYVDVGLGSTRGYVKFLKDGYCPICSKVWEEKVTYYTNPNLAEVVAALGAQAALRAALGMDWPSEVHVNLEEPLKAYMASDVKNDGCPLCSEEVRALAIEEVPNYLIKNVYQ</sequence>
<dbReference type="AlphaFoldDB" id="A8A8S0"/>
<dbReference type="InterPro" id="IPR035985">
    <property type="entry name" value="Ubiquitin-activating_enz"/>
</dbReference>
<reference evidence="2 3" key="1">
    <citation type="journal article" date="2008" name="Genome Biol.">
        <title>A genomic analysis of the archaeal system Ignicoccus hospitalis-Nanoarchaeum equitans.</title>
        <authorList>
            <person name="Podar M."/>
            <person name="Anderson I."/>
            <person name="Makarova K.S."/>
            <person name="Elkins J.G."/>
            <person name="Ivanova N."/>
            <person name="Wall M.A."/>
            <person name="Lykidis A."/>
            <person name="Mavromatis K."/>
            <person name="Sun H."/>
            <person name="Hudson M.E."/>
            <person name="Chen W."/>
            <person name="Deciu C."/>
            <person name="Hutchison D."/>
            <person name="Eads J.R."/>
            <person name="Anderson A."/>
            <person name="Fernandes F."/>
            <person name="Szeto E."/>
            <person name="Lapidus A."/>
            <person name="Kyrpides N.C."/>
            <person name="Saier M.H.Jr."/>
            <person name="Richardson P.M."/>
            <person name="Rachel R."/>
            <person name="Huber H."/>
            <person name="Eisen J.A."/>
            <person name="Koonin E.V."/>
            <person name="Keller M."/>
            <person name="Stetter K.O."/>
        </authorList>
    </citation>
    <scope>NUCLEOTIDE SEQUENCE [LARGE SCALE GENOMIC DNA]</scope>
    <source>
        <strain evidence="3">KIN4/I / DSM 18386 / JCM 14125</strain>
    </source>
</reference>
<dbReference type="RefSeq" id="WP_011998174.1">
    <property type="nucleotide sequence ID" value="NC_009776.1"/>
</dbReference>
<dbReference type="Pfam" id="PF00899">
    <property type="entry name" value="ThiF"/>
    <property type="match status" value="1"/>
</dbReference>
<feature type="domain" description="THIF-type NAD/FAD binding fold" evidence="1">
    <location>
        <begin position="18"/>
        <end position="211"/>
    </location>
</feature>
<dbReference type="STRING" id="453591.Igni_0138"/>
<dbReference type="EMBL" id="CP000816">
    <property type="protein sequence ID" value="ABU81322.1"/>
    <property type="molecule type" value="Genomic_DNA"/>
</dbReference>
<name>A8A8S0_IGNH4</name>
<dbReference type="SUPFAM" id="SSF69572">
    <property type="entry name" value="Activating enzymes of the ubiquitin-like proteins"/>
    <property type="match status" value="1"/>
</dbReference>
<dbReference type="InterPro" id="IPR000594">
    <property type="entry name" value="ThiF_NAD_FAD-bd"/>
</dbReference>
<dbReference type="GO" id="GO:0061504">
    <property type="term" value="P:cyclic threonylcarbamoyladenosine biosynthetic process"/>
    <property type="evidence" value="ECO:0007669"/>
    <property type="project" value="TreeGrafter"/>
</dbReference>
<dbReference type="GO" id="GO:0061503">
    <property type="term" value="F:tRNA threonylcarbamoyladenosine dehydratase"/>
    <property type="evidence" value="ECO:0007669"/>
    <property type="project" value="TreeGrafter"/>
</dbReference>
<evidence type="ECO:0000259" key="1">
    <source>
        <dbReference type="Pfam" id="PF00899"/>
    </source>
</evidence>
<dbReference type="Proteomes" id="UP000000262">
    <property type="component" value="Chromosome"/>
</dbReference>
<dbReference type="PANTHER" id="PTHR43267">
    <property type="entry name" value="TRNA THREONYLCARBAMOYLADENOSINE DEHYDRATASE"/>
    <property type="match status" value="1"/>
</dbReference>
<accession>A8A8S0</accession>
<dbReference type="GO" id="GO:0008641">
    <property type="term" value="F:ubiquitin-like modifier activating enzyme activity"/>
    <property type="evidence" value="ECO:0007669"/>
    <property type="project" value="InterPro"/>
</dbReference>
<organism evidence="2 3">
    <name type="scientific">Ignicoccus hospitalis (strain KIN4/I / DSM 18386 / JCM 14125)</name>
    <dbReference type="NCBI Taxonomy" id="453591"/>
    <lineage>
        <taxon>Archaea</taxon>
        <taxon>Thermoproteota</taxon>
        <taxon>Thermoprotei</taxon>
        <taxon>Desulfurococcales</taxon>
        <taxon>Desulfurococcaceae</taxon>
        <taxon>Ignicoccus</taxon>
    </lineage>
</organism>
<evidence type="ECO:0000313" key="3">
    <source>
        <dbReference type="Proteomes" id="UP000000262"/>
    </source>
</evidence>
<gene>
    <name evidence="2" type="ordered locus">Igni_0138</name>
</gene>
<dbReference type="PANTHER" id="PTHR43267:SF3">
    <property type="entry name" value="THIF PROTEIN"/>
    <property type="match status" value="1"/>
</dbReference>
<dbReference type="eggNOG" id="arCOG01676">
    <property type="taxonomic scope" value="Archaea"/>
</dbReference>
<dbReference type="InterPro" id="IPR045886">
    <property type="entry name" value="ThiF/MoeB/HesA"/>
</dbReference>
<dbReference type="KEGG" id="iho:Igni_0138"/>
<dbReference type="OrthoDB" id="380651at2157"/>
<dbReference type="HOGENOM" id="CLU_1056048_0_0_2"/>
<dbReference type="GeneID" id="5562823"/>
<evidence type="ECO:0000313" key="2">
    <source>
        <dbReference type="EMBL" id="ABU81322.1"/>
    </source>
</evidence>
<dbReference type="Gene3D" id="3.40.50.720">
    <property type="entry name" value="NAD(P)-binding Rossmann-like Domain"/>
    <property type="match status" value="1"/>
</dbReference>